<evidence type="ECO:0000256" key="7">
    <source>
        <dbReference type="PROSITE-ProRule" id="PRU01091"/>
    </source>
</evidence>
<dbReference type="InterPro" id="IPR016032">
    <property type="entry name" value="Sig_transdc_resp-reg_C-effctor"/>
</dbReference>
<dbReference type="InterPro" id="IPR011006">
    <property type="entry name" value="CheY-like_superfamily"/>
</dbReference>
<dbReference type="SUPFAM" id="SSF52172">
    <property type="entry name" value="CheY-like"/>
    <property type="match status" value="1"/>
</dbReference>
<evidence type="ECO:0000259" key="9">
    <source>
        <dbReference type="PROSITE" id="PS51755"/>
    </source>
</evidence>
<dbReference type="PANTHER" id="PTHR48111">
    <property type="entry name" value="REGULATOR OF RPOS"/>
    <property type="match status" value="1"/>
</dbReference>
<evidence type="ECO:0000256" key="2">
    <source>
        <dbReference type="ARBA" id="ARBA00023012"/>
    </source>
</evidence>
<gene>
    <name evidence="10" type="ORF">GRI75_08020</name>
</gene>
<keyword evidence="3" id="KW-0805">Transcription regulation</keyword>
<dbReference type="SMART" id="SM00862">
    <property type="entry name" value="Trans_reg_C"/>
    <property type="match status" value="1"/>
</dbReference>
<proteinExistence type="predicted"/>
<evidence type="ECO:0000256" key="1">
    <source>
        <dbReference type="ARBA" id="ARBA00022553"/>
    </source>
</evidence>
<dbReference type="Gene3D" id="1.10.10.10">
    <property type="entry name" value="Winged helix-like DNA-binding domain superfamily/Winged helix DNA-binding domain"/>
    <property type="match status" value="1"/>
</dbReference>
<dbReference type="Pfam" id="PF00072">
    <property type="entry name" value="Response_reg"/>
    <property type="match status" value="1"/>
</dbReference>
<sequence>MDRVIILATDSAAETFEDFEHNDTLFAFRRLTADGPPMLLEGAVWVFVDWVMPDLSGLEMCRRLRADPRTEDAHITMVLERDDPEDRRRALRAGADDYLVGSVDRQTILDRVLALHPSLGWRGAGHVISAGNLRIDLVAERAFWESAAVTLRPNEFRLLRFFAENPNRVLTRRELIDAIGKSGNPEYLRTVDVWVRRLRHGLRQVGAGHVLRTVYDKGYVLDL</sequence>
<feature type="DNA-binding region" description="OmpR/PhoB-type" evidence="7">
    <location>
        <begin position="125"/>
        <end position="223"/>
    </location>
</feature>
<dbReference type="InterPro" id="IPR001867">
    <property type="entry name" value="OmpR/PhoB-type_DNA-bd"/>
</dbReference>
<protein>
    <submittedName>
        <fullName evidence="10">Response regulator</fullName>
    </submittedName>
</protein>
<dbReference type="GO" id="GO:0000976">
    <property type="term" value="F:transcription cis-regulatory region binding"/>
    <property type="evidence" value="ECO:0007669"/>
    <property type="project" value="TreeGrafter"/>
</dbReference>
<accession>A0A6I4UVX0</accession>
<dbReference type="RefSeq" id="WP_160746447.1">
    <property type="nucleotide sequence ID" value="NZ_WTYK01000004.1"/>
</dbReference>
<dbReference type="InterPro" id="IPR001789">
    <property type="entry name" value="Sig_transdc_resp-reg_receiver"/>
</dbReference>
<keyword evidence="4 7" id="KW-0238">DNA-binding</keyword>
<dbReference type="InterPro" id="IPR036388">
    <property type="entry name" value="WH-like_DNA-bd_sf"/>
</dbReference>
<comment type="caution">
    <text evidence="10">The sequence shown here is derived from an EMBL/GenBank/DDBJ whole genome shotgun (WGS) entry which is preliminary data.</text>
</comment>
<evidence type="ECO:0000313" key="10">
    <source>
        <dbReference type="EMBL" id="MXP41587.1"/>
    </source>
</evidence>
<feature type="domain" description="OmpR/PhoB-type" evidence="9">
    <location>
        <begin position="125"/>
        <end position="223"/>
    </location>
</feature>
<dbReference type="GO" id="GO:0032993">
    <property type="term" value="C:protein-DNA complex"/>
    <property type="evidence" value="ECO:0007669"/>
    <property type="project" value="TreeGrafter"/>
</dbReference>
<dbReference type="CDD" id="cd00383">
    <property type="entry name" value="trans_reg_C"/>
    <property type="match status" value="1"/>
</dbReference>
<dbReference type="AlphaFoldDB" id="A0A6I4UVX0"/>
<keyword evidence="5" id="KW-0804">Transcription</keyword>
<keyword evidence="11" id="KW-1185">Reference proteome</keyword>
<organism evidence="10 11">
    <name type="scientific">Croceibacterium soli</name>
    <dbReference type="NCBI Taxonomy" id="1739690"/>
    <lineage>
        <taxon>Bacteria</taxon>
        <taxon>Pseudomonadati</taxon>
        <taxon>Pseudomonadota</taxon>
        <taxon>Alphaproteobacteria</taxon>
        <taxon>Sphingomonadales</taxon>
        <taxon>Erythrobacteraceae</taxon>
        <taxon>Croceibacterium</taxon>
    </lineage>
</organism>
<evidence type="ECO:0000256" key="3">
    <source>
        <dbReference type="ARBA" id="ARBA00023015"/>
    </source>
</evidence>
<dbReference type="SUPFAM" id="SSF46894">
    <property type="entry name" value="C-terminal effector domain of the bipartite response regulators"/>
    <property type="match status" value="1"/>
</dbReference>
<feature type="modified residue" description="4-aspartylphosphate" evidence="6">
    <location>
        <position position="49"/>
    </location>
</feature>
<evidence type="ECO:0000259" key="8">
    <source>
        <dbReference type="PROSITE" id="PS50110"/>
    </source>
</evidence>
<evidence type="ECO:0000256" key="6">
    <source>
        <dbReference type="PROSITE-ProRule" id="PRU00169"/>
    </source>
</evidence>
<dbReference type="Pfam" id="PF00486">
    <property type="entry name" value="Trans_reg_C"/>
    <property type="match status" value="1"/>
</dbReference>
<dbReference type="OrthoDB" id="7407049at2"/>
<evidence type="ECO:0000256" key="4">
    <source>
        <dbReference type="ARBA" id="ARBA00023125"/>
    </source>
</evidence>
<dbReference type="GO" id="GO:0000156">
    <property type="term" value="F:phosphorelay response regulator activity"/>
    <property type="evidence" value="ECO:0007669"/>
    <property type="project" value="TreeGrafter"/>
</dbReference>
<dbReference type="SMART" id="SM00448">
    <property type="entry name" value="REC"/>
    <property type="match status" value="1"/>
</dbReference>
<dbReference type="GO" id="GO:0005829">
    <property type="term" value="C:cytosol"/>
    <property type="evidence" value="ECO:0007669"/>
    <property type="project" value="TreeGrafter"/>
</dbReference>
<keyword evidence="1 6" id="KW-0597">Phosphoprotein</keyword>
<name>A0A6I4UVX0_9SPHN</name>
<dbReference type="Gene3D" id="3.40.50.2300">
    <property type="match status" value="1"/>
</dbReference>
<dbReference type="PANTHER" id="PTHR48111:SF1">
    <property type="entry name" value="TWO-COMPONENT RESPONSE REGULATOR ORR33"/>
    <property type="match status" value="1"/>
</dbReference>
<dbReference type="InterPro" id="IPR039420">
    <property type="entry name" value="WalR-like"/>
</dbReference>
<dbReference type="PROSITE" id="PS50110">
    <property type="entry name" value="RESPONSE_REGULATORY"/>
    <property type="match status" value="1"/>
</dbReference>
<feature type="domain" description="Response regulatory" evidence="8">
    <location>
        <begin position="1"/>
        <end position="116"/>
    </location>
</feature>
<reference evidence="10 11" key="1">
    <citation type="submission" date="2019-12" db="EMBL/GenBank/DDBJ databases">
        <title>Genomic-based taxomic classification of the family Erythrobacteraceae.</title>
        <authorList>
            <person name="Xu L."/>
        </authorList>
    </citation>
    <scope>NUCLEOTIDE SEQUENCE [LARGE SCALE GENOMIC DNA]</scope>
    <source>
        <strain evidence="10 11">MCCC 1K02066</strain>
    </source>
</reference>
<dbReference type="PROSITE" id="PS51755">
    <property type="entry name" value="OMPR_PHOB"/>
    <property type="match status" value="1"/>
</dbReference>
<evidence type="ECO:0000313" key="11">
    <source>
        <dbReference type="Proteomes" id="UP000469159"/>
    </source>
</evidence>
<evidence type="ECO:0000256" key="5">
    <source>
        <dbReference type="ARBA" id="ARBA00023163"/>
    </source>
</evidence>
<dbReference type="Proteomes" id="UP000469159">
    <property type="component" value="Unassembled WGS sequence"/>
</dbReference>
<keyword evidence="2" id="KW-0902">Two-component regulatory system</keyword>
<dbReference type="EMBL" id="WTYK01000004">
    <property type="protein sequence ID" value="MXP41587.1"/>
    <property type="molecule type" value="Genomic_DNA"/>
</dbReference>
<dbReference type="GO" id="GO:0006355">
    <property type="term" value="P:regulation of DNA-templated transcription"/>
    <property type="evidence" value="ECO:0007669"/>
    <property type="project" value="InterPro"/>
</dbReference>